<dbReference type="NCBIfam" id="TIGR00755">
    <property type="entry name" value="ksgA"/>
    <property type="match status" value="1"/>
</dbReference>
<sequence length="262" mass="30069">MRLVKPKKALGQHFLKDLRIAQRIADTLDGYMSTPVLEIGPGMGVLTQFLLEKGHNLRVVELDTESVDYLKENFPDLKERIIADDFLKLDLGQLFKGDFCVIGNYPYNISSQIFFKVLDYKEQIPCCSGMLQKEVAERLASGPGSKAYGILSVLLQAWYDVEYLFTVSETVFDPPPKVKSAVIRMIRNDRKELGCDEALFKTVVKTSFNQRRKQLRNSMKPILGKEFGNYDLPIFNKRPEQLSVEQFVELTRITQDFLDKNK</sequence>
<evidence type="ECO:0000313" key="11">
    <source>
        <dbReference type="Proteomes" id="UP000886740"/>
    </source>
</evidence>
<feature type="domain" description="Ribosomal RNA adenine methylase transferase N-terminal" evidence="9">
    <location>
        <begin position="20"/>
        <end position="189"/>
    </location>
</feature>
<comment type="function">
    <text evidence="7">Specifically dimethylates two adjacent adenosines (A1518 and A1519) in the loop of a conserved hairpin near the 3'-end of 16S rRNA in the 30S particle. May play a critical role in biogenesis of 30S subunits.</text>
</comment>
<dbReference type="HAMAP" id="MF_00607">
    <property type="entry name" value="16SrRNA_methyltr_A"/>
    <property type="match status" value="1"/>
</dbReference>
<comment type="subcellular location">
    <subcellularLocation>
        <location evidence="7">Cytoplasm</location>
    </subcellularLocation>
</comment>
<feature type="binding site" evidence="7 8">
    <location>
        <position position="15"/>
    </location>
    <ligand>
        <name>S-adenosyl-L-methionine</name>
        <dbReference type="ChEBI" id="CHEBI:59789"/>
    </ligand>
</feature>
<dbReference type="EMBL" id="DXEL01000041">
    <property type="protein sequence ID" value="HIX74461.1"/>
    <property type="molecule type" value="Genomic_DNA"/>
</dbReference>
<feature type="binding site" evidence="7 8">
    <location>
        <position position="40"/>
    </location>
    <ligand>
        <name>S-adenosyl-L-methionine</name>
        <dbReference type="ChEBI" id="CHEBI:59789"/>
    </ligand>
</feature>
<evidence type="ECO:0000256" key="1">
    <source>
        <dbReference type="ARBA" id="ARBA00022490"/>
    </source>
</evidence>
<keyword evidence="5 7" id="KW-0949">S-adenosyl-L-methionine</keyword>
<dbReference type="PANTHER" id="PTHR11727">
    <property type="entry name" value="DIMETHYLADENOSINE TRANSFERASE"/>
    <property type="match status" value="1"/>
</dbReference>
<dbReference type="InterPro" id="IPR020598">
    <property type="entry name" value="rRNA_Ade_methylase_Trfase_N"/>
</dbReference>
<dbReference type="Gene3D" id="3.40.50.150">
    <property type="entry name" value="Vaccinia Virus protein VP39"/>
    <property type="match status" value="1"/>
</dbReference>
<dbReference type="Proteomes" id="UP000886740">
    <property type="component" value="Unassembled WGS sequence"/>
</dbReference>
<dbReference type="GO" id="GO:0005829">
    <property type="term" value="C:cytosol"/>
    <property type="evidence" value="ECO:0007669"/>
    <property type="project" value="TreeGrafter"/>
</dbReference>
<evidence type="ECO:0000256" key="3">
    <source>
        <dbReference type="ARBA" id="ARBA00022603"/>
    </source>
</evidence>
<reference evidence="10" key="1">
    <citation type="journal article" date="2021" name="PeerJ">
        <title>Extensive microbial diversity within the chicken gut microbiome revealed by metagenomics and culture.</title>
        <authorList>
            <person name="Gilroy R."/>
            <person name="Ravi A."/>
            <person name="Getino M."/>
            <person name="Pursley I."/>
            <person name="Horton D.L."/>
            <person name="Alikhan N.F."/>
            <person name="Baker D."/>
            <person name="Gharbi K."/>
            <person name="Hall N."/>
            <person name="Watson M."/>
            <person name="Adriaenssens E.M."/>
            <person name="Foster-Nyarko E."/>
            <person name="Jarju S."/>
            <person name="Secka A."/>
            <person name="Antonio M."/>
            <person name="Oren A."/>
            <person name="Chaudhuri R.R."/>
            <person name="La Ragione R."/>
            <person name="Hildebrand F."/>
            <person name="Pallen M.J."/>
        </authorList>
    </citation>
    <scope>NUCLEOTIDE SEQUENCE</scope>
    <source>
        <strain evidence="10">ChiGjej6B6-14162</strain>
    </source>
</reference>
<dbReference type="PROSITE" id="PS01131">
    <property type="entry name" value="RRNA_A_DIMETH"/>
    <property type="match status" value="1"/>
</dbReference>
<keyword evidence="6 7" id="KW-0694">RNA-binding</keyword>
<comment type="catalytic activity">
    <reaction evidence="7">
        <text>adenosine(1518)/adenosine(1519) in 16S rRNA + 4 S-adenosyl-L-methionine = N(6)-dimethyladenosine(1518)/N(6)-dimethyladenosine(1519) in 16S rRNA + 4 S-adenosyl-L-homocysteine + 4 H(+)</text>
        <dbReference type="Rhea" id="RHEA:19609"/>
        <dbReference type="Rhea" id="RHEA-COMP:10232"/>
        <dbReference type="Rhea" id="RHEA-COMP:10233"/>
        <dbReference type="ChEBI" id="CHEBI:15378"/>
        <dbReference type="ChEBI" id="CHEBI:57856"/>
        <dbReference type="ChEBI" id="CHEBI:59789"/>
        <dbReference type="ChEBI" id="CHEBI:74411"/>
        <dbReference type="ChEBI" id="CHEBI:74493"/>
        <dbReference type="EC" id="2.1.1.182"/>
    </reaction>
</comment>
<dbReference type="Pfam" id="PF00398">
    <property type="entry name" value="RrnaAD"/>
    <property type="match status" value="1"/>
</dbReference>
<feature type="binding site" evidence="7 8">
    <location>
        <position position="104"/>
    </location>
    <ligand>
        <name>S-adenosyl-L-methionine</name>
        <dbReference type="ChEBI" id="CHEBI:59789"/>
    </ligand>
</feature>
<name>A0A9D1X8H1_9BACT</name>
<protein>
    <recommendedName>
        <fullName evidence="7">Ribosomal RNA small subunit methyltransferase A</fullName>
        <ecNumber evidence="7">2.1.1.182</ecNumber>
    </recommendedName>
    <alternativeName>
        <fullName evidence="7">16S rRNA (adenine(1518)-N(6)/adenine(1519)-N(6))-dimethyltransferase</fullName>
    </alternativeName>
    <alternativeName>
        <fullName evidence="7">16S rRNA dimethyladenosine transferase</fullName>
    </alternativeName>
    <alternativeName>
        <fullName evidence="7">16S rRNA dimethylase</fullName>
    </alternativeName>
    <alternativeName>
        <fullName evidence="7">S-adenosylmethionine-6-N', N'-adenosyl(rRNA) dimethyltransferase</fullName>
    </alternativeName>
</protein>
<evidence type="ECO:0000256" key="6">
    <source>
        <dbReference type="ARBA" id="ARBA00022884"/>
    </source>
</evidence>
<keyword evidence="1 7" id="KW-0963">Cytoplasm</keyword>
<reference evidence="10" key="2">
    <citation type="submission" date="2021-04" db="EMBL/GenBank/DDBJ databases">
        <authorList>
            <person name="Gilroy R."/>
        </authorList>
    </citation>
    <scope>NUCLEOTIDE SEQUENCE</scope>
    <source>
        <strain evidence="10">ChiGjej6B6-14162</strain>
    </source>
</reference>
<dbReference type="SMART" id="SM00650">
    <property type="entry name" value="rADc"/>
    <property type="match status" value="1"/>
</dbReference>
<evidence type="ECO:0000256" key="8">
    <source>
        <dbReference type="PROSITE-ProRule" id="PRU01026"/>
    </source>
</evidence>
<keyword evidence="4 7" id="KW-0808">Transferase</keyword>
<keyword evidence="2 7" id="KW-0698">rRNA processing</keyword>
<dbReference type="GO" id="GO:0003723">
    <property type="term" value="F:RNA binding"/>
    <property type="evidence" value="ECO:0007669"/>
    <property type="project" value="UniProtKB-UniRule"/>
</dbReference>
<comment type="caution">
    <text evidence="10">The sequence shown here is derived from an EMBL/GenBank/DDBJ whole genome shotgun (WGS) entry which is preliminary data.</text>
</comment>
<evidence type="ECO:0000313" key="10">
    <source>
        <dbReference type="EMBL" id="HIX74461.1"/>
    </source>
</evidence>
<dbReference type="FunFam" id="1.10.8.100:FF:000001">
    <property type="entry name" value="Ribosomal RNA small subunit methyltransferase A"/>
    <property type="match status" value="1"/>
</dbReference>
<dbReference type="GO" id="GO:0052908">
    <property type="term" value="F:16S rRNA (adenine(1518)-N(6)/adenine(1519)-N(6))-dimethyltransferase activity"/>
    <property type="evidence" value="ECO:0007669"/>
    <property type="project" value="UniProtKB-EC"/>
</dbReference>
<gene>
    <name evidence="7 10" type="primary">rsmA</name>
    <name evidence="7" type="synonym">ksgA</name>
    <name evidence="10" type="ORF">H9977_05465</name>
</gene>
<comment type="similarity">
    <text evidence="7">Belongs to the class I-like SAM-binding methyltransferase superfamily. rRNA adenine N(6)-methyltransferase family. RsmA subfamily.</text>
</comment>
<keyword evidence="3 7" id="KW-0489">Methyltransferase</keyword>
<dbReference type="FunFam" id="3.40.50.150:FF:000157">
    <property type="entry name" value="Ribosomal RNA small subunit methyltransferase A"/>
    <property type="match status" value="1"/>
</dbReference>
<dbReference type="AlphaFoldDB" id="A0A9D1X8H1"/>
<dbReference type="InterPro" id="IPR020596">
    <property type="entry name" value="rRNA_Ade_Mease_Trfase_CS"/>
</dbReference>
<dbReference type="InterPro" id="IPR023165">
    <property type="entry name" value="rRNA_Ade_diMease-like_C"/>
</dbReference>
<feature type="binding site" evidence="7 8">
    <location>
        <position position="85"/>
    </location>
    <ligand>
        <name>S-adenosyl-L-methionine</name>
        <dbReference type="ChEBI" id="CHEBI:59789"/>
    </ligand>
</feature>
<dbReference type="PROSITE" id="PS51689">
    <property type="entry name" value="SAM_RNA_A_N6_MT"/>
    <property type="match status" value="1"/>
</dbReference>
<dbReference type="InterPro" id="IPR029063">
    <property type="entry name" value="SAM-dependent_MTases_sf"/>
</dbReference>
<evidence type="ECO:0000256" key="4">
    <source>
        <dbReference type="ARBA" id="ARBA00022679"/>
    </source>
</evidence>
<evidence type="ECO:0000256" key="7">
    <source>
        <dbReference type="HAMAP-Rule" id="MF_00607"/>
    </source>
</evidence>
<dbReference type="InterPro" id="IPR001737">
    <property type="entry name" value="KsgA/Erm"/>
</dbReference>
<dbReference type="SUPFAM" id="SSF53335">
    <property type="entry name" value="S-adenosyl-L-methionine-dependent methyltransferases"/>
    <property type="match status" value="1"/>
</dbReference>
<evidence type="ECO:0000256" key="2">
    <source>
        <dbReference type="ARBA" id="ARBA00022552"/>
    </source>
</evidence>
<dbReference type="EC" id="2.1.1.182" evidence="7"/>
<evidence type="ECO:0000256" key="5">
    <source>
        <dbReference type="ARBA" id="ARBA00022691"/>
    </source>
</evidence>
<dbReference type="Gene3D" id="1.10.8.100">
    <property type="entry name" value="Ribosomal RNA adenine dimethylase-like, domain 2"/>
    <property type="match status" value="1"/>
</dbReference>
<dbReference type="PANTHER" id="PTHR11727:SF7">
    <property type="entry name" value="DIMETHYLADENOSINE TRANSFERASE-RELATED"/>
    <property type="match status" value="1"/>
</dbReference>
<organism evidence="10 11">
    <name type="scientific">Candidatus Parabacteroides intestinipullorum</name>
    <dbReference type="NCBI Taxonomy" id="2838723"/>
    <lineage>
        <taxon>Bacteria</taxon>
        <taxon>Pseudomonadati</taxon>
        <taxon>Bacteroidota</taxon>
        <taxon>Bacteroidia</taxon>
        <taxon>Bacteroidales</taxon>
        <taxon>Tannerellaceae</taxon>
        <taxon>Parabacteroides</taxon>
    </lineage>
</organism>
<feature type="binding site" evidence="7 8">
    <location>
        <position position="13"/>
    </location>
    <ligand>
        <name>S-adenosyl-L-methionine</name>
        <dbReference type="ChEBI" id="CHEBI:59789"/>
    </ligand>
</feature>
<evidence type="ECO:0000259" key="9">
    <source>
        <dbReference type="SMART" id="SM00650"/>
    </source>
</evidence>
<accession>A0A9D1X8H1</accession>
<feature type="binding site" evidence="7 8">
    <location>
        <position position="61"/>
    </location>
    <ligand>
        <name>S-adenosyl-L-methionine</name>
        <dbReference type="ChEBI" id="CHEBI:59789"/>
    </ligand>
</feature>
<proteinExistence type="inferred from homology"/>
<dbReference type="InterPro" id="IPR011530">
    <property type="entry name" value="rRNA_adenine_dimethylase"/>
</dbReference>